<sequence length="50" mass="5429">MARLGGWDIEPVGVGPQAIATALRCAFHIRSKIAARFTRFQAMPFKKAAA</sequence>
<name>G6YBF6_9HYPH</name>
<dbReference type="AlphaFoldDB" id="G6YBF6"/>
<dbReference type="Proteomes" id="UP000002949">
    <property type="component" value="Unassembled WGS sequence"/>
</dbReference>
<reference evidence="1 2" key="1">
    <citation type="journal article" date="2012" name="J. Bacteriol.">
        <title>Draft Genome Sequence of Plant Growth-Promoting Rhizobium Mesorhizobium amorphae, Isolated from Zinc-Lead Mine Tailings.</title>
        <authorList>
            <person name="Hao X."/>
            <person name="Lin Y."/>
            <person name="Johnstone L."/>
            <person name="Baltrus D.A."/>
            <person name="Miller S.J."/>
            <person name="Wei G."/>
            <person name="Rensing C."/>
        </authorList>
    </citation>
    <scope>NUCLEOTIDE SEQUENCE [LARGE SCALE GENOMIC DNA]</scope>
    <source>
        <strain evidence="1 2">CCNWGS0123</strain>
    </source>
</reference>
<evidence type="ECO:0000313" key="2">
    <source>
        <dbReference type="Proteomes" id="UP000002949"/>
    </source>
</evidence>
<keyword evidence="2" id="KW-1185">Reference proteome</keyword>
<proteinExistence type="predicted"/>
<organism evidence="1 2">
    <name type="scientific">Mesorhizobium amorphae CCNWGS0123</name>
    <dbReference type="NCBI Taxonomy" id="1082933"/>
    <lineage>
        <taxon>Bacteria</taxon>
        <taxon>Pseudomonadati</taxon>
        <taxon>Pseudomonadota</taxon>
        <taxon>Alphaproteobacteria</taxon>
        <taxon>Hyphomicrobiales</taxon>
        <taxon>Phyllobacteriaceae</taxon>
        <taxon>Mesorhizobium</taxon>
    </lineage>
</organism>
<gene>
    <name evidence="1" type="ORF">MEA186_16402</name>
</gene>
<accession>G6YBF6</accession>
<evidence type="ECO:0000313" key="1">
    <source>
        <dbReference type="EMBL" id="EHH10942.1"/>
    </source>
</evidence>
<dbReference type="EMBL" id="AGSN01000118">
    <property type="protein sequence ID" value="EHH10942.1"/>
    <property type="molecule type" value="Genomic_DNA"/>
</dbReference>
<protein>
    <submittedName>
        <fullName evidence="1">Uncharacterized protein</fullName>
    </submittedName>
</protein>